<dbReference type="Ensembl" id="ENSGEVT00005016438.1">
    <property type="protein sequence ID" value="ENSGEVP00005015643.1"/>
    <property type="gene ID" value="ENSGEVG00005011100.1"/>
</dbReference>
<dbReference type="GO" id="GO:0060088">
    <property type="term" value="P:auditory receptor cell stereocilium organization"/>
    <property type="evidence" value="ECO:0007669"/>
    <property type="project" value="Ensembl"/>
</dbReference>
<evidence type="ECO:0000256" key="3">
    <source>
        <dbReference type="ARBA" id="ARBA00022553"/>
    </source>
</evidence>
<evidence type="ECO:0000256" key="2">
    <source>
        <dbReference type="ARBA" id="ARBA00022490"/>
    </source>
</evidence>
<feature type="compositionally biased region" description="Low complexity" evidence="5">
    <location>
        <begin position="212"/>
        <end position="230"/>
    </location>
</feature>
<dbReference type="GO" id="GO:0003779">
    <property type="term" value="F:actin binding"/>
    <property type="evidence" value="ECO:0007669"/>
    <property type="project" value="UniProtKB-KW"/>
</dbReference>
<evidence type="ECO:0000313" key="8">
    <source>
        <dbReference type="Ensembl" id="ENSGEVP00005015643.1"/>
    </source>
</evidence>
<dbReference type="GO" id="GO:0005737">
    <property type="term" value="C:cytoplasm"/>
    <property type="evidence" value="ECO:0007669"/>
    <property type="project" value="UniProtKB-SubCell"/>
</dbReference>
<evidence type="ECO:0000313" key="9">
    <source>
        <dbReference type="Proteomes" id="UP000694390"/>
    </source>
</evidence>
<dbReference type="InterPro" id="IPR025907">
    <property type="entry name" value="Phostensin/Taperin_PP1-bd_dom"/>
</dbReference>
<evidence type="ECO:0000256" key="4">
    <source>
        <dbReference type="ARBA" id="ARBA00023203"/>
    </source>
</evidence>
<dbReference type="GeneTree" id="ENSGT00530000064035"/>
<dbReference type="Pfam" id="PF13916">
    <property type="entry name" value="Phostensin_N"/>
    <property type="match status" value="1"/>
</dbReference>
<evidence type="ECO:0000256" key="1">
    <source>
        <dbReference type="ARBA" id="ARBA00004496"/>
    </source>
</evidence>
<gene>
    <name evidence="8" type="primary">TPRN</name>
</gene>
<keyword evidence="9" id="KW-1185">Reference proteome</keyword>
<dbReference type="GO" id="GO:0120044">
    <property type="term" value="C:stereocilium base"/>
    <property type="evidence" value="ECO:0007669"/>
    <property type="project" value="Ensembl"/>
</dbReference>
<reference evidence="8" key="1">
    <citation type="submission" date="2019-06" db="EMBL/GenBank/DDBJ databases">
        <title>G10K-VGP Goodes thornscrub tortoise genome, primary haplotype.</title>
        <authorList>
            <person name="Murphy B."/>
            <person name="Edwards T."/>
            <person name="Rhie A."/>
            <person name="Koren S."/>
            <person name="Phillippy A."/>
            <person name="Fedrigo O."/>
            <person name="Haase B."/>
            <person name="Mountcastle J."/>
            <person name="Lewin H."/>
            <person name="Damas J."/>
            <person name="Howe K."/>
            <person name="Formenti G."/>
            <person name="Myers G."/>
            <person name="Durbin R."/>
            <person name="Jarvis E.D."/>
        </authorList>
    </citation>
    <scope>NUCLEOTIDE SEQUENCE [LARGE SCALE GENOMIC DNA]</scope>
</reference>
<dbReference type="Pfam" id="PF13914">
    <property type="entry name" value="Phostensin"/>
    <property type="match status" value="1"/>
</dbReference>
<feature type="compositionally biased region" description="Polar residues" evidence="5">
    <location>
        <begin position="465"/>
        <end position="476"/>
    </location>
</feature>
<dbReference type="GO" id="GO:0005654">
    <property type="term" value="C:nucleoplasm"/>
    <property type="evidence" value="ECO:0007669"/>
    <property type="project" value="Ensembl"/>
</dbReference>
<keyword evidence="2" id="KW-0963">Cytoplasm</keyword>
<dbReference type="GO" id="GO:0120045">
    <property type="term" value="P:stereocilium maintenance"/>
    <property type="evidence" value="ECO:0007669"/>
    <property type="project" value="Ensembl"/>
</dbReference>
<feature type="compositionally biased region" description="Gly residues" evidence="5">
    <location>
        <begin position="39"/>
        <end position="48"/>
    </location>
</feature>
<feature type="region of interest" description="Disordered" evidence="5">
    <location>
        <begin position="26"/>
        <end position="51"/>
    </location>
</feature>
<feature type="compositionally biased region" description="Pro residues" evidence="5">
    <location>
        <begin position="195"/>
        <end position="211"/>
    </location>
</feature>
<feature type="domain" description="Phostensin/Taperin N-terminal" evidence="7">
    <location>
        <begin position="14"/>
        <end position="108"/>
    </location>
</feature>
<dbReference type="InterPro" id="IPR026671">
    <property type="entry name" value="PPP1R18/Tprn"/>
</dbReference>
<dbReference type="PANTHER" id="PTHR21685">
    <property type="entry name" value="TON-B BOX DOMAIN"/>
    <property type="match status" value="1"/>
</dbReference>
<dbReference type="AlphaFoldDB" id="A0A8C4WG39"/>
<feature type="region of interest" description="Disordered" evidence="5">
    <location>
        <begin position="461"/>
        <end position="530"/>
    </location>
</feature>
<keyword evidence="3" id="KW-0597">Phosphoprotein</keyword>
<keyword evidence="4" id="KW-0009">Actin-binding</keyword>
<dbReference type="GO" id="GO:0007605">
    <property type="term" value="P:sensory perception of sound"/>
    <property type="evidence" value="ECO:0007669"/>
    <property type="project" value="Ensembl"/>
</dbReference>
<reference evidence="8" key="3">
    <citation type="submission" date="2025-09" db="UniProtKB">
        <authorList>
            <consortium name="Ensembl"/>
        </authorList>
    </citation>
    <scope>IDENTIFICATION</scope>
</reference>
<accession>A0A8C4WG39</accession>
<sequence length="648" mass="68739">RAGAGRLCSAGGPALPVWKREILERKRAKLAEPPAGGEPEPGGGGGRAGPALPEERLVLADSLGPLRENPFMRLESERRRLRQGLPGGGRRGAGRPLQELLELYSAVPGIRTIRADNILIIESQPDAAACFIRAAQVFVYEPVEPGQAGRVSRLLQKFDQWPRGRRRRSRDADAAAPRPLPAPGSSVSAAAPQRVPGPPASPPVPGPPASPPNRRAPASPVSTAAPPGTSQASGFLHKIGSNSFTVTPRGLRPGSCAPLTNGPLEHNASPGGRAPRAKVPPVPSPSVSLASDNMRPKLEMSKEIQPSLSSATPSPLQPLSVSVLRDGVSFEIRPAPKPDLAAIPAHDLQAQALANLRLNSRNSFLFVPRRGGGQCLTEPAGDLSSLKPVCEQQGEPITPSQTPQELLVPVTYIDDDIVELDAGGLPQEMGPDAGLKDSEQPQEATSALGMKASAIPLYRPHPASSALQQRGSNTFTIVPKRKPPNSGVEVDSGASRIQQSEEEDNEESRSKGKTLGSPDAPQPDLEPLLKKRYPTVNEIEVIGGYLSLERSCMSKMGSRPLLGKVTPCFSHVYQAHGPSCSVCGRKATEVVTASAPVSLVKPAQPLGDSEGFCSIRYILRMGNSPRGVLQSLFRARLRFRCCLLNRTN</sequence>
<name>A0A8C4WG39_9SAUR</name>
<dbReference type="InterPro" id="IPR025903">
    <property type="entry name" value="Phostensin/Taperin_N_dom"/>
</dbReference>
<feature type="compositionally biased region" description="Low complexity" evidence="5">
    <location>
        <begin position="183"/>
        <end position="194"/>
    </location>
</feature>
<feature type="domain" description="Phostensin/Taperin PP1-binding" evidence="6">
    <location>
        <begin position="460"/>
        <end position="560"/>
    </location>
</feature>
<organism evidence="8 9">
    <name type="scientific">Gopherus evgoodei</name>
    <name type="common">Goodes thornscrub tortoise</name>
    <dbReference type="NCBI Taxonomy" id="1825980"/>
    <lineage>
        <taxon>Eukaryota</taxon>
        <taxon>Metazoa</taxon>
        <taxon>Chordata</taxon>
        <taxon>Craniata</taxon>
        <taxon>Vertebrata</taxon>
        <taxon>Euteleostomi</taxon>
        <taxon>Archelosauria</taxon>
        <taxon>Testudinata</taxon>
        <taxon>Testudines</taxon>
        <taxon>Cryptodira</taxon>
        <taxon>Durocryptodira</taxon>
        <taxon>Testudinoidea</taxon>
        <taxon>Testudinidae</taxon>
        <taxon>Gopherus</taxon>
    </lineage>
</organism>
<dbReference type="Proteomes" id="UP000694390">
    <property type="component" value="Chromosome 16"/>
</dbReference>
<dbReference type="GO" id="GO:0005902">
    <property type="term" value="C:microvillus"/>
    <property type="evidence" value="ECO:0007669"/>
    <property type="project" value="Ensembl"/>
</dbReference>
<dbReference type="OrthoDB" id="9945184at2759"/>
<evidence type="ECO:0000256" key="5">
    <source>
        <dbReference type="SAM" id="MobiDB-lite"/>
    </source>
</evidence>
<dbReference type="PANTHER" id="PTHR21685:SF1">
    <property type="entry name" value="TAPERIN"/>
    <property type="match status" value="1"/>
</dbReference>
<proteinExistence type="predicted"/>
<evidence type="ECO:0000259" key="7">
    <source>
        <dbReference type="Pfam" id="PF13916"/>
    </source>
</evidence>
<protein>
    <submittedName>
        <fullName evidence="8">Taperin</fullName>
    </submittedName>
</protein>
<feature type="region of interest" description="Disordered" evidence="5">
    <location>
        <begin position="162"/>
        <end position="294"/>
    </location>
</feature>
<dbReference type="GO" id="GO:0008157">
    <property type="term" value="F:protein phosphatase 1 binding"/>
    <property type="evidence" value="ECO:0007669"/>
    <property type="project" value="Ensembl"/>
</dbReference>
<evidence type="ECO:0000259" key="6">
    <source>
        <dbReference type="Pfam" id="PF13914"/>
    </source>
</evidence>
<dbReference type="GO" id="GO:0004865">
    <property type="term" value="F:protein serine/threonine phosphatase inhibitor activity"/>
    <property type="evidence" value="ECO:0007669"/>
    <property type="project" value="Ensembl"/>
</dbReference>
<feature type="region of interest" description="Disordered" evidence="5">
    <location>
        <begin position="422"/>
        <end position="445"/>
    </location>
</feature>
<reference evidence="8" key="2">
    <citation type="submission" date="2025-08" db="UniProtKB">
        <authorList>
            <consortium name="Ensembl"/>
        </authorList>
    </citation>
    <scope>IDENTIFICATION</scope>
</reference>
<comment type="subcellular location">
    <subcellularLocation>
        <location evidence="1">Cytoplasm</location>
    </subcellularLocation>
</comment>